<accession>A0A815H1Q5</accession>
<evidence type="ECO:0000313" key="1">
    <source>
        <dbReference type="EMBL" id="CAF0900191.1"/>
    </source>
</evidence>
<dbReference type="EMBL" id="CAJNOQ010014764">
    <property type="protein sequence ID" value="CAF1348112.1"/>
    <property type="molecule type" value="Genomic_DNA"/>
</dbReference>
<evidence type="ECO:0000313" key="2">
    <source>
        <dbReference type="EMBL" id="CAF1348112.1"/>
    </source>
</evidence>
<dbReference type="SUPFAM" id="SSF53300">
    <property type="entry name" value="vWA-like"/>
    <property type="match status" value="1"/>
</dbReference>
<gene>
    <name evidence="2" type="ORF">GPM918_LOCUS30768</name>
    <name evidence="1" type="ORF">OVA965_LOCUS9583</name>
    <name evidence="4" type="ORF">SRO942_LOCUS31394</name>
    <name evidence="3" type="ORF">TMI583_LOCUS9579</name>
</gene>
<comment type="caution">
    <text evidence="2">The sequence shown here is derived from an EMBL/GenBank/DDBJ whole genome shotgun (WGS) entry which is preliminary data.</text>
</comment>
<dbReference type="Proteomes" id="UP000663829">
    <property type="component" value="Unassembled WGS sequence"/>
</dbReference>
<name>A0A815H1Q5_9BILA</name>
<sequence length="260" mass="30077">MHFLVKLLPVSCVFVLIKNILYYMSKTVNYYIVKLELDTFNNPSSMAQQCYFDIVVCLVITKRSLNDVRLQIESMLNNLSVTHLRLALILADQVEQNEFVIRAYNFTPLLAPFQNYLRQYEALTEVKSPEEIAKTLHRVLDLGWRVNNTDQNHFEMWNENLCILMTDAPPLKSDCDRDCPSLRHVAQRFDEKGITLIVVGVDREAMLYESFYCDLAKITGGTFIPFEYAEALSKIVNGSCGELTVRQTLFQMYPDGFRGW</sequence>
<dbReference type="Proteomes" id="UP000682733">
    <property type="component" value="Unassembled WGS sequence"/>
</dbReference>
<reference evidence="2" key="1">
    <citation type="submission" date="2021-02" db="EMBL/GenBank/DDBJ databases">
        <authorList>
            <person name="Nowell W R."/>
        </authorList>
    </citation>
    <scope>NUCLEOTIDE SEQUENCE</scope>
</reference>
<evidence type="ECO:0000313" key="4">
    <source>
        <dbReference type="EMBL" id="CAF4215715.1"/>
    </source>
</evidence>
<dbReference type="OrthoDB" id="10032005at2759"/>
<dbReference type="Proteomes" id="UP000681722">
    <property type="component" value="Unassembled WGS sequence"/>
</dbReference>
<keyword evidence="5" id="KW-1185">Reference proteome</keyword>
<protein>
    <recommendedName>
        <fullName evidence="6">VWFA domain-containing protein</fullName>
    </recommendedName>
</protein>
<dbReference type="EMBL" id="CAJNOK010003413">
    <property type="protein sequence ID" value="CAF0900191.1"/>
    <property type="molecule type" value="Genomic_DNA"/>
</dbReference>
<dbReference type="EMBL" id="CAJOBC010062800">
    <property type="protein sequence ID" value="CAF4215715.1"/>
    <property type="molecule type" value="Genomic_DNA"/>
</dbReference>
<dbReference type="Gene3D" id="3.40.50.410">
    <property type="entry name" value="von Willebrand factor, type A domain"/>
    <property type="match status" value="1"/>
</dbReference>
<evidence type="ECO:0000313" key="3">
    <source>
        <dbReference type="EMBL" id="CAF3681062.1"/>
    </source>
</evidence>
<organism evidence="2 5">
    <name type="scientific">Didymodactylos carnosus</name>
    <dbReference type="NCBI Taxonomy" id="1234261"/>
    <lineage>
        <taxon>Eukaryota</taxon>
        <taxon>Metazoa</taxon>
        <taxon>Spiralia</taxon>
        <taxon>Gnathifera</taxon>
        <taxon>Rotifera</taxon>
        <taxon>Eurotatoria</taxon>
        <taxon>Bdelloidea</taxon>
        <taxon>Philodinida</taxon>
        <taxon>Philodinidae</taxon>
        <taxon>Didymodactylos</taxon>
    </lineage>
</organism>
<proteinExistence type="predicted"/>
<dbReference type="EMBL" id="CAJOBA010003414">
    <property type="protein sequence ID" value="CAF3681062.1"/>
    <property type="molecule type" value="Genomic_DNA"/>
</dbReference>
<dbReference type="AlphaFoldDB" id="A0A815H1Q5"/>
<dbReference type="InterPro" id="IPR036465">
    <property type="entry name" value="vWFA_dom_sf"/>
</dbReference>
<evidence type="ECO:0008006" key="6">
    <source>
        <dbReference type="Google" id="ProtNLM"/>
    </source>
</evidence>
<evidence type="ECO:0000313" key="5">
    <source>
        <dbReference type="Proteomes" id="UP000663829"/>
    </source>
</evidence>
<dbReference type="Proteomes" id="UP000677228">
    <property type="component" value="Unassembled WGS sequence"/>
</dbReference>